<dbReference type="PANTHER" id="PTHR13847:SF287">
    <property type="entry name" value="FAD-DEPENDENT OXIDOREDUCTASE DOMAIN-CONTAINING PROTEIN 1"/>
    <property type="match status" value="1"/>
</dbReference>
<dbReference type="Pfam" id="PF01266">
    <property type="entry name" value="DAO"/>
    <property type="match status" value="1"/>
</dbReference>
<dbReference type="Gene3D" id="3.50.50.60">
    <property type="entry name" value="FAD/NAD(P)-binding domain"/>
    <property type="match status" value="1"/>
</dbReference>
<gene>
    <name evidence="3" type="ORF">EHLA_2944</name>
</gene>
<name>A0A285PV35_9FIRM</name>
<evidence type="ECO:0000259" key="2">
    <source>
        <dbReference type="Pfam" id="PF01266"/>
    </source>
</evidence>
<protein>
    <submittedName>
        <fullName evidence="3">FAD/NAD(P)-binding domain</fullName>
        <ecNumber evidence="3">1.-.-.-</ecNumber>
    </submittedName>
</protein>
<proteinExistence type="predicted"/>
<evidence type="ECO:0000313" key="3">
    <source>
        <dbReference type="EMBL" id="SOB73498.1"/>
    </source>
</evidence>
<dbReference type="EC" id="1.-.-.-" evidence="3"/>
<dbReference type="PROSITE" id="PS51257">
    <property type="entry name" value="PROKAR_LIPOPROTEIN"/>
    <property type="match status" value="1"/>
</dbReference>
<keyword evidence="4" id="KW-1185">Reference proteome</keyword>
<dbReference type="GO" id="GO:0016491">
    <property type="term" value="F:oxidoreductase activity"/>
    <property type="evidence" value="ECO:0007669"/>
    <property type="project" value="UniProtKB-KW"/>
</dbReference>
<keyword evidence="1 3" id="KW-0560">Oxidoreductase</keyword>
<dbReference type="Proteomes" id="UP000217549">
    <property type="component" value="Chromosome I"/>
</dbReference>
<dbReference type="SUPFAM" id="SSF51905">
    <property type="entry name" value="FAD/NAD(P)-binding domain"/>
    <property type="match status" value="1"/>
</dbReference>
<reference evidence="4" key="1">
    <citation type="submission" date="2017-09" db="EMBL/GenBank/DDBJ databases">
        <authorList>
            <person name="Shetty A S."/>
        </authorList>
    </citation>
    <scope>NUCLEOTIDE SEQUENCE [LARGE SCALE GENOMIC DNA]</scope>
</reference>
<dbReference type="InterPro" id="IPR006076">
    <property type="entry name" value="FAD-dep_OxRdtase"/>
</dbReference>
<organism evidence="3 4">
    <name type="scientific">Anaerobutyricum hallii</name>
    <dbReference type="NCBI Taxonomy" id="39488"/>
    <lineage>
        <taxon>Bacteria</taxon>
        <taxon>Bacillati</taxon>
        <taxon>Bacillota</taxon>
        <taxon>Clostridia</taxon>
        <taxon>Lachnospirales</taxon>
        <taxon>Lachnospiraceae</taxon>
        <taxon>Anaerobutyricum</taxon>
    </lineage>
</organism>
<dbReference type="AlphaFoldDB" id="A0A285PV35"/>
<dbReference type="KEGG" id="ehl:EHLA_2944"/>
<sequence>MKNNHADVIIIGGGIIGCATAYYLSKAGSSVIVLEGSDHIGNGGSSRNGGGVRQSGRDPRELPLVMYGIKNLWPTLSEELEVDCEYHQDGNLRLGKNEEHAKILTNLANKARACGLDVRMIDGDEVRRINPYLSEEVTVASWCPTDGHANPLTTTLGFYKMARRLGAHFITGEKVVALKKIKGHVRQVVTPNNVYEGDQVFVAAGLASRQIAGTVGIDIPMTSSLIEALVTEAEPHMFDQMLGTAEADFYGHQTKHGSFVFGGSSGLEPFRKDNGTPITSSITAPCICRGIIKYFPDLADAKIVRTWAGWSDKSADGVPVLGTVEEVPGLVLACGFTGHGFGIAPAVGDQLAKLMLTGKTDIDISALHYNRFKAKI</sequence>
<accession>A0A285PV35</accession>
<dbReference type="PANTHER" id="PTHR13847">
    <property type="entry name" value="SARCOSINE DEHYDROGENASE-RELATED"/>
    <property type="match status" value="1"/>
</dbReference>
<feature type="domain" description="FAD dependent oxidoreductase" evidence="2">
    <location>
        <begin position="7"/>
        <end position="354"/>
    </location>
</feature>
<evidence type="ECO:0000313" key="4">
    <source>
        <dbReference type="Proteomes" id="UP000217549"/>
    </source>
</evidence>
<dbReference type="InterPro" id="IPR036188">
    <property type="entry name" value="FAD/NAD-bd_sf"/>
</dbReference>
<dbReference type="Gene3D" id="3.30.9.10">
    <property type="entry name" value="D-Amino Acid Oxidase, subunit A, domain 2"/>
    <property type="match status" value="1"/>
</dbReference>
<evidence type="ECO:0000256" key="1">
    <source>
        <dbReference type="ARBA" id="ARBA00023002"/>
    </source>
</evidence>
<dbReference type="EMBL" id="LT907978">
    <property type="protein sequence ID" value="SOB73498.1"/>
    <property type="molecule type" value="Genomic_DNA"/>
</dbReference>
<dbReference type="RefSeq" id="WP_096241233.1">
    <property type="nucleotide sequence ID" value="NZ_LT907978.1"/>
</dbReference>
<dbReference type="GO" id="GO:0005737">
    <property type="term" value="C:cytoplasm"/>
    <property type="evidence" value="ECO:0007669"/>
    <property type="project" value="TreeGrafter"/>
</dbReference>